<name>A0AB38RNA4_RHOSG</name>
<feature type="transmembrane region" description="Helical" evidence="1">
    <location>
        <begin position="31"/>
        <end position="49"/>
    </location>
</feature>
<gene>
    <name evidence="2" type="ORF">M0639_33375</name>
</gene>
<evidence type="ECO:0000256" key="1">
    <source>
        <dbReference type="SAM" id="Phobius"/>
    </source>
</evidence>
<keyword evidence="1" id="KW-0812">Transmembrane</keyword>
<accession>A0AB38RNA4</accession>
<keyword evidence="1" id="KW-1133">Transmembrane helix</keyword>
<keyword evidence="3" id="KW-1185">Reference proteome</keyword>
<sequence>MTALVIAGFVGGIFGGITVRGGWNTQVFGPLSAWVAASVTLIAVVVALTSSRKSIGIAQQSAVIAERSVETAETRAIREREFNHRRDNTKAIADMWAQIGSIRPALERSRDAARRGDKDELKTSDSLLRDRIAAASGAVFYAKTVTLEAEVRSAIEDMSKQFDDFETSWSDGPGCGPDDAYELTKWFDNVIAAYEKAETYRGESSDLLRRRLPLIDSAEAEIAHMLQQQSPAAQARLKNLLETILWDKTSL</sequence>
<evidence type="ECO:0000313" key="2">
    <source>
        <dbReference type="EMBL" id="UPU46610.1"/>
    </source>
</evidence>
<dbReference type="Proteomes" id="UP000831484">
    <property type="component" value="Plasmid pdjl-6-4"/>
</dbReference>
<evidence type="ECO:0000313" key="3">
    <source>
        <dbReference type="Proteomes" id="UP000831484"/>
    </source>
</evidence>
<dbReference type="AlphaFoldDB" id="A0AB38RNA4"/>
<keyword evidence="2" id="KW-0614">Plasmid</keyword>
<dbReference type="EMBL" id="CP096567">
    <property type="protein sequence ID" value="UPU46610.1"/>
    <property type="molecule type" value="Genomic_DNA"/>
</dbReference>
<protein>
    <submittedName>
        <fullName evidence="2">Uncharacterized protein</fullName>
    </submittedName>
</protein>
<keyword evidence="1" id="KW-0472">Membrane</keyword>
<dbReference type="RefSeq" id="WP_197486209.1">
    <property type="nucleotide sequence ID" value="NZ_CP096567.1"/>
</dbReference>
<organism evidence="2 3">
    <name type="scientific">Rhodococcus qingshengii JCM 15477</name>
    <dbReference type="NCBI Taxonomy" id="1303681"/>
    <lineage>
        <taxon>Bacteria</taxon>
        <taxon>Bacillati</taxon>
        <taxon>Actinomycetota</taxon>
        <taxon>Actinomycetes</taxon>
        <taxon>Mycobacteriales</taxon>
        <taxon>Nocardiaceae</taxon>
        <taxon>Rhodococcus</taxon>
        <taxon>Rhodococcus erythropolis group</taxon>
    </lineage>
</organism>
<reference evidence="3" key="1">
    <citation type="journal article" date="2022" name="Environ. Microbiol.">
        <title>Functional analysis, diversity, and distribution of carbendazim hydrolases MheI and CbmA, responsible for the initial step in carbendazim degradation.</title>
        <authorList>
            <person name="Zhang M."/>
            <person name="Bai X."/>
            <person name="Li Q."/>
            <person name="Zhang L."/>
            <person name="Zhu Q."/>
            <person name="Gao S."/>
            <person name="Ke Z."/>
            <person name="Jiang M."/>
            <person name="Hu J."/>
            <person name="Qiu J."/>
            <person name="Hong Q."/>
        </authorList>
    </citation>
    <scope>NUCLEOTIDE SEQUENCE [LARGE SCALE GENOMIC DNA]</scope>
    <source>
        <strain evidence="3">djl-6</strain>
    </source>
</reference>
<proteinExistence type="predicted"/>
<geneLocation type="plasmid" evidence="2 3">
    <name>pdjl-6-4</name>
</geneLocation>